<reference evidence="2" key="1">
    <citation type="submission" date="2022-11" db="UniProtKB">
        <authorList>
            <consortium name="WormBaseParasite"/>
        </authorList>
    </citation>
    <scope>IDENTIFICATION</scope>
</reference>
<protein>
    <submittedName>
        <fullName evidence="2">GIY-YIG domain-containing protein</fullName>
    </submittedName>
</protein>
<dbReference type="Proteomes" id="UP000887579">
    <property type="component" value="Unplaced"/>
</dbReference>
<accession>A0AC34GAZ5</accession>
<evidence type="ECO:0000313" key="2">
    <source>
        <dbReference type="WBParaSite" id="ES5_v2.g26929.t1"/>
    </source>
</evidence>
<dbReference type="WBParaSite" id="ES5_v2.g26929.t1">
    <property type="protein sequence ID" value="ES5_v2.g26929.t1"/>
    <property type="gene ID" value="ES5_v2.g26929"/>
</dbReference>
<sequence>MKKEHRQEYEHLLSSERQWDNYLQWQATLGSWGGQVELAAFTELYGVKVTILSEITPPQTHGPANATLEYFIIHRNGNHYNGTFVNNDISDADDAEASDNDMEENVSATPQEAVEDIFTNASARQAGVTDSDPPDVKLIKLLLFRNPSKNAIPGFCYIYASDEVKYAGFTGNHVKRKISHEHCHPHRKQYRFALVLENVTIGAACDFEP</sequence>
<evidence type="ECO:0000313" key="1">
    <source>
        <dbReference type="Proteomes" id="UP000887579"/>
    </source>
</evidence>
<name>A0AC34GAZ5_9BILA</name>
<proteinExistence type="predicted"/>
<organism evidence="1 2">
    <name type="scientific">Panagrolaimus sp. ES5</name>
    <dbReference type="NCBI Taxonomy" id="591445"/>
    <lineage>
        <taxon>Eukaryota</taxon>
        <taxon>Metazoa</taxon>
        <taxon>Ecdysozoa</taxon>
        <taxon>Nematoda</taxon>
        <taxon>Chromadorea</taxon>
        <taxon>Rhabditida</taxon>
        <taxon>Tylenchina</taxon>
        <taxon>Panagrolaimomorpha</taxon>
        <taxon>Panagrolaimoidea</taxon>
        <taxon>Panagrolaimidae</taxon>
        <taxon>Panagrolaimus</taxon>
    </lineage>
</organism>